<keyword evidence="1" id="KW-0732">Signal</keyword>
<feature type="signal peptide" evidence="1">
    <location>
        <begin position="1"/>
        <end position="21"/>
    </location>
</feature>
<dbReference type="KEGG" id="fuv:JR347_09565"/>
<dbReference type="AlphaFoldDB" id="A0A974WF56"/>
<evidence type="ECO:0000313" key="3">
    <source>
        <dbReference type="EMBL" id="QSE95867.1"/>
    </source>
</evidence>
<feature type="chain" id="PRO_5038046134" description="DUF5723 domain-containing protein" evidence="1">
    <location>
        <begin position="22"/>
        <end position="440"/>
    </location>
</feature>
<dbReference type="Proteomes" id="UP000662783">
    <property type="component" value="Chromosome"/>
</dbReference>
<sequence>MRRCSIILALLLMLSICTVSAQNNLQLQYGYRGSLSGAKFLPSTLELGNYQWQIGFNYKLWIANRSLSYGNINDFQTSGRLTNEDLNDFISELDKDNIIGVGQDIMLLGVARKFKIRKRPITFSFAINERMSASFRYPKALLQLAWKGNKQFENKPVDIAGSLDARYFREFSLGTSFKLAEPVNGLKIRFGAAFKYYQGLAAIYMPNNYLIFETGPEGDYLSFDYNYDIFLAGTEKFSVTDTKGEGYGGSIGITAKWKKRYSLDIGLSDIGGITYYTDTQKFSDKGFVSFSGLSREDFDDLTNYADSLTAIFENEVVEGNSFYMPLGVRFQVQLAYHFLYDNEAANPGNLFFTYIQGFQELPGVTRRPRFSLGYNQRLWKRLYPGVSVSYGGFNNLAIGAMLSARFGKTRFGIHADDFTGAIIPSRGTGLGFGLVFQCYF</sequence>
<name>A0A974WF56_9BACT</name>
<evidence type="ECO:0000256" key="1">
    <source>
        <dbReference type="SAM" id="SignalP"/>
    </source>
</evidence>
<dbReference type="RefSeq" id="WP_205720380.1">
    <property type="nucleotide sequence ID" value="NZ_CP070608.1"/>
</dbReference>
<dbReference type="EMBL" id="CP070608">
    <property type="protein sequence ID" value="QSE95867.1"/>
    <property type="molecule type" value="Genomic_DNA"/>
</dbReference>
<evidence type="ECO:0000259" key="2">
    <source>
        <dbReference type="Pfam" id="PF18990"/>
    </source>
</evidence>
<organism evidence="3 4">
    <name type="scientific">Fulvivirga lutea</name>
    <dbReference type="NCBI Taxonomy" id="2810512"/>
    <lineage>
        <taxon>Bacteria</taxon>
        <taxon>Pseudomonadati</taxon>
        <taxon>Bacteroidota</taxon>
        <taxon>Cytophagia</taxon>
        <taxon>Cytophagales</taxon>
        <taxon>Fulvivirgaceae</taxon>
        <taxon>Fulvivirga</taxon>
    </lineage>
</organism>
<dbReference type="Pfam" id="PF18990">
    <property type="entry name" value="DUF5723"/>
    <property type="match status" value="1"/>
</dbReference>
<keyword evidence="4" id="KW-1185">Reference proteome</keyword>
<reference evidence="3" key="1">
    <citation type="submission" date="2021-02" db="EMBL/GenBank/DDBJ databases">
        <title>Fulvivirga sp. S481 isolated from sea water.</title>
        <authorList>
            <person name="Bae S.S."/>
            <person name="Baek K."/>
        </authorList>
    </citation>
    <scope>NUCLEOTIDE SEQUENCE</scope>
    <source>
        <strain evidence="3">S481</strain>
    </source>
</reference>
<feature type="domain" description="DUF5723" evidence="2">
    <location>
        <begin position="50"/>
        <end position="416"/>
    </location>
</feature>
<proteinExistence type="predicted"/>
<protein>
    <recommendedName>
        <fullName evidence="2">DUF5723 domain-containing protein</fullName>
    </recommendedName>
</protein>
<accession>A0A974WF56</accession>
<evidence type="ECO:0000313" key="4">
    <source>
        <dbReference type="Proteomes" id="UP000662783"/>
    </source>
</evidence>
<dbReference type="InterPro" id="IPR043781">
    <property type="entry name" value="DUF5723"/>
</dbReference>
<gene>
    <name evidence="3" type="ORF">JR347_09565</name>
</gene>